<evidence type="ECO:0000313" key="3">
    <source>
        <dbReference type="Proteomes" id="UP000831796"/>
    </source>
</evidence>
<dbReference type="InterPro" id="IPR026820">
    <property type="entry name" value="VioB/RebD_dom"/>
</dbReference>
<dbReference type="KEGG" id="hcu:MUN79_28965"/>
<reference evidence="2" key="1">
    <citation type="submission" date="2022-04" db="EMBL/GenBank/DDBJ databases">
        <title>Hymenobacter sp. isolated from the air.</title>
        <authorList>
            <person name="Won M."/>
            <person name="Lee C.-M."/>
            <person name="Woen H.-Y."/>
            <person name="Kwon S.-W."/>
        </authorList>
    </citation>
    <scope>NUCLEOTIDE SEQUENCE</scope>
    <source>
        <strain evidence="2">5116S-3</strain>
        <plasmid evidence="2">unnamed1</plasmid>
    </source>
</reference>
<name>A0A8T9QG25_9BACT</name>
<dbReference type="Gene3D" id="1.20.1260.10">
    <property type="match status" value="1"/>
</dbReference>
<dbReference type="InterPro" id="IPR009078">
    <property type="entry name" value="Ferritin-like_SF"/>
</dbReference>
<dbReference type="EMBL" id="CP095047">
    <property type="protein sequence ID" value="UOQ75108.1"/>
    <property type="molecule type" value="Genomic_DNA"/>
</dbReference>
<gene>
    <name evidence="2" type="ORF">MUN79_28965</name>
</gene>
<keyword evidence="3" id="KW-1185">Reference proteome</keyword>
<accession>A0A8T9QG25</accession>
<dbReference type="SUPFAM" id="SSF47240">
    <property type="entry name" value="Ferritin-like"/>
    <property type="match status" value="1"/>
</dbReference>
<dbReference type="Pfam" id="PF12902">
    <property type="entry name" value="Ferritin-like"/>
    <property type="match status" value="1"/>
</dbReference>
<evidence type="ECO:0000313" key="2">
    <source>
        <dbReference type="EMBL" id="UOQ75108.1"/>
    </source>
</evidence>
<proteinExistence type="predicted"/>
<dbReference type="InterPro" id="IPR012347">
    <property type="entry name" value="Ferritin-like"/>
</dbReference>
<dbReference type="Proteomes" id="UP000831796">
    <property type="component" value="Plasmid unnamed1"/>
</dbReference>
<sequence>MTQYYLLAKDGIPNFSQESTSDWFMLSYTPKVNWDLPVPPAELARKFYFVDHQTVLRTELQVVLANVGVPSVEGAENAVEFAIGLLRLAAEVEHALMVQYLYAAFSVANGPAVDGINYREKILDVAIQEMGHLATVQNILILLGGPEAVYMQRDVMRQASAKNPIPFVLEPISLAALAKYVAAEKPAVVPADVAEKVDRLVKLAAESVGGDTHRVGAIYGVLQSLFDTGERILPELAHLPFNPRLNDADLRPKQEVSAYQATREEWEADENSFLLIEAFDCASAQAAISQIAEQGEGLSDRSDSHFSEFLEMAEAYEQGPLRDMVTDLPISPTLGAHGGEGEHLLRILTPRFGAGYLACNTAR</sequence>
<organism evidence="2 3">
    <name type="scientific">Hymenobacter cellulosilyticus</name>
    <dbReference type="NCBI Taxonomy" id="2932248"/>
    <lineage>
        <taxon>Bacteria</taxon>
        <taxon>Pseudomonadati</taxon>
        <taxon>Bacteroidota</taxon>
        <taxon>Cytophagia</taxon>
        <taxon>Cytophagales</taxon>
        <taxon>Hymenobacteraceae</taxon>
        <taxon>Hymenobacter</taxon>
    </lineage>
</organism>
<feature type="domain" description="Iminophenyl-pyruvate dimer synthase" evidence="1">
    <location>
        <begin position="86"/>
        <end position="313"/>
    </location>
</feature>
<geneLocation type="plasmid" evidence="2 3">
    <name>unnamed1</name>
</geneLocation>
<keyword evidence="2" id="KW-0614">Plasmid</keyword>
<dbReference type="AlphaFoldDB" id="A0A8T9QG25"/>
<dbReference type="RefSeq" id="WP_244678441.1">
    <property type="nucleotide sequence ID" value="NZ_CP095047.1"/>
</dbReference>
<evidence type="ECO:0000259" key="1">
    <source>
        <dbReference type="Pfam" id="PF12902"/>
    </source>
</evidence>
<protein>
    <submittedName>
        <fullName evidence="2">Ferritin-like protein</fullName>
    </submittedName>
</protein>